<protein>
    <submittedName>
        <fullName evidence="9">Photosystem antenna protein-like protein</fullName>
    </submittedName>
</protein>
<dbReference type="SUPFAM" id="SSF161077">
    <property type="entry name" value="Photosystem II antenna protein-like"/>
    <property type="match status" value="1"/>
</dbReference>
<evidence type="ECO:0000256" key="3">
    <source>
        <dbReference type="ARBA" id="ARBA00022531"/>
    </source>
</evidence>
<dbReference type="GO" id="GO:0009767">
    <property type="term" value="P:photosynthetic electron transport chain"/>
    <property type="evidence" value="ECO:0007669"/>
    <property type="project" value="InterPro"/>
</dbReference>
<evidence type="ECO:0000256" key="5">
    <source>
        <dbReference type="ARBA" id="ARBA00022989"/>
    </source>
</evidence>
<dbReference type="GO" id="GO:0016168">
    <property type="term" value="F:chlorophyll binding"/>
    <property type="evidence" value="ECO:0007669"/>
    <property type="project" value="UniProtKB-KW"/>
</dbReference>
<evidence type="ECO:0000313" key="10">
    <source>
        <dbReference type="Proteomes" id="UP000283530"/>
    </source>
</evidence>
<evidence type="ECO:0000256" key="2">
    <source>
        <dbReference type="ARBA" id="ARBA00022494"/>
    </source>
</evidence>
<reference evidence="9 10" key="1">
    <citation type="journal article" date="2019" name="Nat. Plants">
        <title>Stout camphor tree genome fills gaps in understanding of flowering plant genome evolution.</title>
        <authorList>
            <person name="Chaw S.M."/>
            <person name="Liu Y.C."/>
            <person name="Wu Y.W."/>
            <person name="Wang H.Y."/>
            <person name="Lin C.I."/>
            <person name="Wu C.S."/>
            <person name="Ke H.M."/>
            <person name="Chang L.Y."/>
            <person name="Hsu C.Y."/>
            <person name="Yang H.T."/>
            <person name="Sudianto E."/>
            <person name="Hsu M.H."/>
            <person name="Wu K.P."/>
            <person name="Wang L.N."/>
            <person name="Leebens-Mack J.H."/>
            <person name="Tsai I.J."/>
        </authorList>
    </citation>
    <scope>NUCLEOTIDE SEQUENCE [LARGE SCALE GENOMIC DNA]</scope>
    <source>
        <strain evidence="10">cv. Chaw 1501</strain>
        <tissue evidence="9">Young leaves</tissue>
    </source>
</reference>
<evidence type="ECO:0000256" key="4">
    <source>
        <dbReference type="ARBA" id="ARBA00022692"/>
    </source>
</evidence>
<dbReference type="EMBL" id="QPKB01000004">
    <property type="protein sequence ID" value="RWR83065.1"/>
    <property type="molecule type" value="Genomic_DNA"/>
</dbReference>
<evidence type="ECO:0000256" key="7">
    <source>
        <dbReference type="ARBA" id="ARBA00023136"/>
    </source>
</evidence>
<keyword evidence="2" id="KW-0148">Chlorophyll</keyword>
<accession>A0A443NX08</accession>
<keyword evidence="8" id="KW-0604">Photosystem II</keyword>
<dbReference type="Pfam" id="PF00421">
    <property type="entry name" value="PSII"/>
    <property type="match status" value="1"/>
</dbReference>
<dbReference type="InterPro" id="IPR000932">
    <property type="entry name" value="PS_antenna-like"/>
</dbReference>
<organism evidence="9 10">
    <name type="scientific">Cinnamomum micranthum f. kanehirae</name>
    <dbReference type="NCBI Taxonomy" id="337451"/>
    <lineage>
        <taxon>Eukaryota</taxon>
        <taxon>Viridiplantae</taxon>
        <taxon>Streptophyta</taxon>
        <taxon>Embryophyta</taxon>
        <taxon>Tracheophyta</taxon>
        <taxon>Spermatophyta</taxon>
        <taxon>Magnoliopsida</taxon>
        <taxon>Magnoliidae</taxon>
        <taxon>Laurales</taxon>
        <taxon>Lauraceae</taxon>
        <taxon>Cinnamomum</taxon>
    </lineage>
</organism>
<keyword evidence="7" id="KW-0472">Membrane</keyword>
<dbReference type="AlphaFoldDB" id="A0A443NX08"/>
<sequence length="200" mass="23492">MGLAQLGSWSFWPSGLTRSVSGLGQFLEMLWVKPFGHDRGISMGLPWYCVHTVVLNDPGWLLFVHIMHTALVSDWAGPMALYELAVFYLSDPVLNPMWRHGMFRYTLHDSFRNKQFMGWLEYYRKNYNESGYLELQMCGRGTYCVFWLVLLSSYLALGVLRPRNILGGLLWVWRISCNRLVWSWNIGIRSLWPKRKKYNL</sequence>
<name>A0A443NX08_9MAGN</name>
<comment type="subcellular location">
    <subcellularLocation>
        <location evidence="1">Membrane</location>
        <topology evidence="1">Multi-pass membrane protein</topology>
    </subcellularLocation>
</comment>
<dbReference type="GO" id="GO:0009523">
    <property type="term" value="C:photosystem II"/>
    <property type="evidence" value="ECO:0007669"/>
    <property type="project" value="UniProtKB-KW"/>
</dbReference>
<dbReference type="STRING" id="337451.A0A443NX08"/>
<comment type="caution">
    <text evidence="9">The sequence shown here is derived from an EMBL/GenBank/DDBJ whole genome shotgun (WGS) entry which is preliminary data.</text>
</comment>
<keyword evidence="6" id="KW-0157">Chromophore</keyword>
<keyword evidence="4" id="KW-0812">Transmembrane</keyword>
<keyword evidence="3" id="KW-0602">Photosynthesis</keyword>
<dbReference type="InterPro" id="IPR036001">
    <property type="entry name" value="PS_II_antenna-like_sf"/>
</dbReference>
<proteinExistence type="predicted"/>
<gene>
    <name evidence="9" type="ORF">CKAN_01180700</name>
</gene>
<dbReference type="OrthoDB" id="582790at2759"/>
<keyword evidence="5" id="KW-1133">Transmembrane helix</keyword>
<keyword evidence="10" id="KW-1185">Reference proteome</keyword>
<evidence type="ECO:0000313" key="9">
    <source>
        <dbReference type="EMBL" id="RWR83065.1"/>
    </source>
</evidence>
<dbReference type="Proteomes" id="UP000283530">
    <property type="component" value="Unassembled WGS sequence"/>
</dbReference>
<evidence type="ECO:0000256" key="6">
    <source>
        <dbReference type="ARBA" id="ARBA00022991"/>
    </source>
</evidence>
<evidence type="ECO:0000256" key="8">
    <source>
        <dbReference type="ARBA" id="ARBA00023276"/>
    </source>
</evidence>
<evidence type="ECO:0000256" key="1">
    <source>
        <dbReference type="ARBA" id="ARBA00004141"/>
    </source>
</evidence>